<organism evidence="5 6">
    <name type="scientific">Galdieria yellowstonensis</name>
    <dbReference type="NCBI Taxonomy" id="3028027"/>
    <lineage>
        <taxon>Eukaryota</taxon>
        <taxon>Rhodophyta</taxon>
        <taxon>Bangiophyceae</taxon>
        <taxon>Galdieriales</taxon>
        <taxon>Galdieriaceae</taxon>
        <taxon>Galdieria</taxon>
    </lineage>
</organism>
<keyword evidence="6" id="KW-1185">Reference proteome</keyword>
<dbReference type="InterPro" id="IPR029071">
    <property type="entry name" value="Ubiquitin-like_domsf"/>
</dbReference>
<name>A0AAV9IML7_9RHOD</name>
<evidence type="ECO:0000256" key="3">
    <source>
        <dbReference type="SAM" id="MobiDB-lite"/>
    </source>
</evidence>
<comment type="subcellular location">
    <subcellularLocation>
        <location evidence="1">Nucleus</location>
    </subcellularLocation>
</comment>
<feature type="compositionally biased region" description="Basic and acidic residues" evidence="3">
    <location>
        <begin position="57"/>
        <end position="72"/>
    </location>
</feature>
<dbReference type="PANTHER" id="PTHR47187:SF1">
    <property type="entry name" value="NFATC2-INTERACTING PROTEIN"/>
    <property type="match status" value="1"/>
</dbReference>
<evidence type="ECO:0000256" key="1">
    <source>
        <dbReference type="ARBA" id="ARBA00004123"/>
    </source>
</evidence>
<protein>
    <recommendedName>
        <fullName evidence="4">Rad60/SUMO-like domain-containing protein</fullName>
    </recommendedName>
</protein>
<evidence type="ECO:0000256" key="2">
    <source>
        <dbReference type="ARBA" id="ARBA00023242"/>
    </source>
</evidence>
<dbReference type="InterPro" id="IPR022617">
    <property type="entry name" value="Rad60/SUMO-like_dom"/>
</dbReference>
<accession>A0AAV9IML7</accession>
<feature type="compositionally biased region" description="Low complexity" evidence="3">
    <location>
        <begin position="24"/>
        <end position="37"/>
    </location>
</feature>
<feature type="domain" description="Rad60/SUMO-like" evidence="4">
    <location>
        <begin position="131"/>
        <end position="197"/>
    </location>
</feature>
<comment type="caution">
    <text evidence="5">The sequence shown here is derived from an EMBL/GenBank/DDBJ whole genome shotgun (WGS) entry which is preliminary data.</text>
</comment>
<dbReference type="AlphaFoldDB" id="A0AAV9IML7"/>
<dbReference type="SUPFAM" id="SSF54236">
    <property type="entry name" value="Ubiquitin-like"/>
    <property type="match status" value="1"/>
</dbReference>
<feature type="compositionally biased region" description="Basic residues" evidence="3">
    <location>
        <begin position="41"/>
        <end position="56"/>
    </location>
</feature>
<keyword evidence="2" id="KW-0539">Nucleus</keyword>
<evidence type="ECO:0000259" key="4">
    <source>
        <dbReference type="Pfam" id="PF11976"/>
    </source>
</evidence>
<dbReference type="PANTHER" id="PTHR47187">
    <property type="entry name" value="NFATC2-INTERACTING PROTEIN"/>
    <property type="match status" value="1"/>
</dbReference>
<dbReference type="Gene3D" id="3.10.20.90">
    <property type="entry name" value="Phosphatidylinositol 3-kinase Catalytic Subunit, Chain A, domain 1"/>
    <property type="match status" value="1"/>
</dbReference>
<dbReference type="GO" id="GO:0045944">
    <property type="term" value="P:positive regulation of transcription by RNA polymerase II"/>
    <property type="evidence" value="ECO:0007669"/>
    <property type="project" value="TreeGrafter"/>
</dbReference>
<dbReference type="CDD" id="cd01763">
    <property type="entry name" value="Ubl_SUMO_like"/>
    <property type="match status" value="1"/>
</dbReference>
<evidence type="ECO:0000313" key="5">
    <source>
        <dbReference type="EMBL" id="KAK4528533.1"/>
    </source>
</evidence>
<dbReference type="Proteomes" id="UP001300502">
    <property type="component" value="Unassembled WGS sequence"/>
</dbReference>
<gene>
    <name evidence="5" type="ORF">GAYE_SCF59G6477</name>
</gene>
<evidence type="ECO:0000313" key="6">
    <source>
        <dbReference type="Proteomes" id="UP001300502"/>
    </source>
</evidence>
<proteinExistence type="predicted"/>
<dbReference type="InterPro" id="IPR052324">
    <property type="entry name" value="NFATC2-Int_DNA_Repair"/>
</dbReference>
<feature type="region of interest" description="Disordered" evidence="3">
    <location>
        <begin position="24"/>
        <end position="72"/>
    </location>
</feature>
<dbReference type="Pfam" id="PF11976">
    <property type="entry name" value="Rad60-SLD"/>
    <property type="match status" value="1"/>
</dbReference>
<sequence length="200" mass="22517">MGSHEDDIFFYPQRFHDDVVVTLSSSSSSSDVEVTSTAQRASRKVKKHRGRSPQKRRSVEDPPKVKEASPEKVDAAEFERWRSIESLLAKLEESRRRLELLDQEEVAPCDSVTKTVQSTSTSFQNVNSISLQLQSTKAKESFCIQRNTSMKNLLLSCCKRWGLSELKTKLSFEGRVINLESTAESLGLEDDDLIDVICSG</sequence>
<dbReference type="GO" id="GO:0005634">
    <property type="term" value="C:nucleus"/>
    <property type="evidence" value="ECO:0007669"/>
    <property type="project" value="UniProtKB-SubCell"/>
</dbReference>
<reference evidence="5 6" key="1">
    <citation type="submission" date="2022-07" db="EMBL/GenBank/DDBJ databases">
        <title>Genome-wide signatures of adaptation to extreme environments.</title>
        <authorList>
            <person name="Cho C.H."/>
            <person name="Yoon H.S."/>
        </authorList>
    </citation>
    <scope>NUCLEOTIDE SEQUENCE [LARGE SCALE GENOMIC DNA]</scope>
    <source>
        <strain evidence="5 6">108.79 E11</strain>
    </source>
</reference>
<dbReference type="EMBL" id="JANCYU010000065">
    <property type="protein sequence ID" value="KAK4528533.1"/>
    <property type="molecule type" value="Genomic_DNA"/>
</dbReference>